<comment type="similarity">
    <text evidence="1">Belongs to the Gfo/Idh/MocA family.</text>
</comment>
<dbReference type="PANTHER" id="PTHR43708">
    <property type="entry name" value="CONSERVED EXPRESSED OXIDOREDUCTASE (EUROFUNG)"/>
    <property type="match status" value="1"/>
</dbReference>
<sequence length="186" mass="20763">MRRFKVAQVGVGGRGKNTLDAFLKYGDSVVDITAICDTDKTDLQETADQLNISACFSNVEDLIDHADFDVASVTTPTPVRQEVILPLLEAGVDVLVDKPFAETLDHAKAIVACSEKNGKLVAVGQNFRYMSGFDSARKYLADCPLGAPRHLTHILLGRRWDKGWRNDRARRVMAIMSIHWLDGYRW</sequence>
<name>A0A382DVB1_9ZZZZ</name>
<protein>
    <recommendedName>
        <fullName evidence="3">Gfo/Idh/MocA-like oxidoreductase N-terminal domain-containing protein</fullName>
    </recommendedName>
</protein>
<proteinExistence type="inferred from homology"/>
<dbReference type="InterPro" id="IPR000683">
    <property type="entry name" value="Gfo/Idh/MocA-like_OxRdtase_N"/>
</dbReference>
<gene>
    <name evidence="4" type="ORF">METZ01_LOCUS195069</name>
</gene>
<evidence type="ECO:0000256" key="1">
    <source>
        <dbReference type="ARBA" id="ARBA00010928"/>
    </source>
</evidence>
<dbReference type="EMBL" id="UINC01041232">
    <property type="protein sequence ID" value="SVB42215.1"/>
    <property type="molecule type" value="Genomic_DNA"/>
</dbReference>
<evidence type="ECO:0000259" key="3">
    <source>
        <dbReference type="Pfam" id="PF01408"/>
    </source>
</evidence>
<dbReference type="GO" id="GO:0016491">
    <property type="term" value="F:oxidoreductase activity"/>
    <property type="evidence" value="ECO:0007669"/>
    <property type="project" value="UniProtKB-KW"/>
</dbReference>
<evidence type="ECO:0000256" key="2">
    <source>
        <dbReference type="ARBA" id="ARBA00023002"/>
    </source>
</evidence>
<dbReference type="SUPFAM" id="SSF51735">
    <property type="entry name" value="NAD(P)-binding Rossmann-fold domains"/>
    <property type="match status" value="1"/>
</dbReference>
<dbReference type="InterPro" id="IPR051317">
    <property type="entry name" value="Gfo/Idh/MocA_oxidoreduct"/>
</dbReference>
<feature type="non-terminal residue" evidence="4">
    <location>
        <position position="186"/>
    </location>
</feature>
<dbReference type="Pfam" id="PF01408">
    <property type="entry name" value="GFO_IDH_MocA"/>
    <property type="match status" value="1"/>
</dbReference>
<dbReference type="PANTHER" id="PTHR43708:SF5">
    <property type="entry name" value="CONSERVED EXPRESSED OXIDOREDUCTASE (EUROFUNG)-RELATED"/>
    <property type="match status" value="1"/>
</dbReference>
<evidence type="ECO:0000313" key="4">
    <source>
        <dbReference type="EMBL" id="SVB42215.1"/>
    </source>
</evidence>
<reference evidence="4" key="1">
    <citation type="submission" date="2018-05" db="EMBL/GenBank/DDBJ databases">
        <authorList>
            <person name="Lanie J.A."/>
            <person name="Ng W.-L."/>
            <person name="Kazmierczak K.M."/>
            <person name="Andrzejewski T.M."/>
            <person name="Davidsen T.M."/>
            <person name="Wayne K.J."/>
            <person name="Tettelin H."/>
            <person name="Glass J.I."/>
            <person name="Rusch D."/>
            <person name="Podicherti R."/>
            <person name="Tsui H.-C.T."/>
            <person name="Winkler M.E."/>
        </authorList>
    </citation>
    <scope>NUCLEOTIDE SEQUENCE</scope>
</reference>
<keyword evidence="2" id="KW-0560">Oxidoreductase</keyword>
<feature type="domain" description="Gfo/Idh/MocA-like oxidoreductase N-terminal" evidence="3">
    <location>
        <begin position="4"/>
        <end position="124"/>
    </location>
</feature>
<dbReference type="InterPro" id="IPR036291">
    <property type="entry name" value="NAD(P)-bd_dom_sf"/>
</dbReference>
<dbReference type="Gene3D" id="3.40.50.720">
    <property type="entry name" value="NAD(P)-binding Rossmann-like Domain"/>
    <property type="match status" value="1"/>
</dbReference>
<dbReference type="GO" id="GO:0000166">
    <property type="term" value="F:nucleotide binding"/>
    <property type="evidence" value="ECO:0007669"/>
    <property type="project" value="InterPro"/>
</dbReference>
<accession>A0A382DVB1</accession>
<organism evidence="4">
    <name type="scientific">marine metagenome</name>
    <dbReference type="NCBI Taxonomy" id="408172"/>
    <lineage>
        <taxon>unclassified sequences</taxon>
        <taxon>metagenomes</taxon>
        <taxon>ecological metagenomes</taxon>
    </lineage>
</organism>
<dbReference type="AlphaFoldDB" id="A0A382DVB1"/>